<evidence type="ECO:0000256" key="2">
    <source>
        <dbReference type="ARBA" id="ARBA00022448"/>
    </source>
</evidence>
<dbReference type="PANTHER" id="PTHR11003">
    <property type="entry name" value="POTASSIUM CHANNEL, SUBFAMILY K"/>
    <property type="match status" value="1"/>
</dbReference>
<feature type="domain" description="Potassium channel" evidence="11">
    <location>
        <begin position="103"/>
        <end position="168"/>
    </location>
</feature>
<evidence type="ECO:0000256" key="10">
    <source>
        <dbReference type="SAM" id="Phobius"/>
    </source>
</evidence>
<evidence type="ECO:0000256" key="3">
    <source>
        <dbReference type="ARBA" id="ARBA00022692"/>
    </source>
</evidence>
<evidence type="ECO:0000256" key="9">
    <source>
        <dbReference type="SAM" id="MobiDB-lite"/>
    </source>
</evidence>
<feature type="transmembrane region" description="Helical" evidence="10">
    <location>
        <begin position="21"/>
        <end position="46"/>
    </location>
</feature>
<dbReference type="GO" id="GO:0005886">
    <property type="term" value="C:plasma membrane"/>
    <property type="evidence" value="ECO:0007669"/>
    <property type="project" value="TreeGrafter"/>
</dbReference>
<evidence type="ECO:0000256" key="8">
    <source>
        <dbReference type="RuleBase" id="RU003857"/>
    </source>
</evidence>
<protein>
    <submittedName>
        <fullName evidence="12">Potassium channel subfamily K member 16-like</fullName>
    </submittedName>
</protein>
<dbReference type="Pfam" id="PF07885">
    <property type="entry name" value="Ion_trans_2"/>
    <property type="match status" value="2"/>
</dbReference>
<gene>
    <name evidence="12" type="primary">Kcnk16</name>
</gene>
<reference evidence="12" key="1">
    <citation type="submission" date="2020-04" db="EMBL/GenBank/DDBJ databases">
        <authorList>
            <person name="Neveu A P."/>
        </authorList>
    </citation>
    <scope>NUCLEOTIDE SEQUENCE</scope>
    <source>
        <tissue evidence="12">Whole embryo</tissue>
    </source>
</reference>
<feature type="transmembrane region" description="Helical" evidence="10">
    <location>
        <begin position="222"/>
        <end position="241"/>
    </location>
</feature>
<dbReference type="EMBL" id="LR786137">
    <property type="protein sequence ID" value="CAB3258040.1"/>
    <property type="molecule type" value="mRNA"/>
</dbReference>
<comment type="similarity">
    <text evidence="8">Belongs to the two pore domain potassium channel (TC 1.A.1.8) family.</text>
</comment>
<feature type="transmembrane region" description="Helical" evidence="10">
    <location>
        <begin position="194"/>
        <end position="215"/>
    </location>
</feature>
<evidence type="ECO:0000256" key="5">
    <source>
        <dbReference type="ARBA" id="ARBA00023065"/>
    </source>
</evidence>
<evidence type="ECO:0000256" key="4">
    <source>
        <dbReference type="ARBA" id="ARBA00022989"/>
    </source>
</evidence>
<keyword evidence="7 8" id="KW-0407">Ion channel</keyword>
<dbReference type="AlphaFoldDB" id="A0A6F9DFT9"/>
<evidence type="ECO:0000313" key="12">
    <source>
        <dbReference type="EMBL" id="CAB3258040.1"/>
    </source>
</evidence>
<dbReference type="GO" id="GO:0022841">
    <property type="term" value="F:potassium ion leak channel activity"/>
    <property type="evidence" value="ECO:0007669"/>
    <property type="project" value="TreeGrafter"/>
</dbReference>
<dbReference type="Gene3D" id="1.10.287.70">
    <property type="match status" value="1"/>
</dbReference>
<keyword evidence="3 8" id="KW-0812">Transmembrane</keyword>
<evidence type="ECO:0000256" key="1">
    <source>
        <dbReference type="ARBA" id="ARBA00004141"/>
    </source>
</evidence>
<dbReference type="GO" id="GO:0030322">
    <property type="term" value="P:stabilization of membrane potential"/>
    <property type="evidence" value="ECO:0007669"/>
    <property type="project" value="TreeGrafter"/>
</dbReference>
<accession>A0A6F9DFT9</accession>
<feature type="region of interest" description="Disordered" evidence="9">
    <location>
        <begin position="296"/>
        <end position="327"/>
    </location>
</feature>
<keyword evidence="2 8" id="KW-0813">Transport</keyword>
<evidence type="ECO:0000259" key="11">
    <source>
        <dbReference type="Pfam" id="PF07885"/>
    </source>
</evidence>
<dbReference type="InterPro" id="IPR003280">
    <property type="entry name" value="2pore_dom_K_chnl"/>
</dbReference>
<dbReference type="PANTHER" id="PTHR11003:SF291">
    <property type="entry name" value="IP11374P"/>
    <property type="match status" value="1"/>
</dbReference>
<evidence type="ECO:0000256" key="6">
    <source>
        <dbReference type="ARBA" id="ARBA00023136"/>
    </source>
</evidence>
<dbReference type="SUPFAM" id="SSF81324">
    <property type="entry name" value="Voltage-gated potassium channels"/>
    <property type="match status" value="2"/>
</dbReference>
<feature type="transmembrane region" description="Helical" evidence="10">
    <location>
        <begin position="253"/>
        <end position="278"/>
    </location>
</feature>
<dbReference type="GO" id="GO:0015271">
    <property type="term" value="F:outward rectifier potassium channel activity"/>
    <property type="evidence" value="ECO:0007669"/>
    <property type="project" value="TreeGrafter"/>
</dbReference>
<dbReference type="InterPro" id="IPR013099">
    <property type="entry name" value="K_chnl_dom"/>
</dbReference>
<name>A0A6F9DFT9_9ASCI</name>
<feature type="transmembrane region" description="Helical" evidence="10">
    <location>
        <begin position="150"/>
        <end position="174"/>
    </location>
</feature>
<feature type="domain" description="Potassium channel" evidence="11">
    <location>
        <begin position="201"/>
        <end position="281"/>
    </location>
</feature>
<keyword evidence="6 10" id="KW-0472">Membrane</keyword>
<evidence type="ECO:0000256" key="7">
    <source>
        <dbReference type="ARBA" id="ARBA00023303"/>
    </source>
</evidence>
<feature type="compositionally biased region" description="Basic and acidic residues" evidence="9">
    <location>
        <begin position="303"/>
        <end position="327"/>
    </location>
</feature>
<feature type="transmembrane region" description="Helical" evidence="10">
    <location>
        <begin position="117"/>
        <end position="138"/>
    </location>
</feature>
<comment type="subcellular location">
    <subcellularLocation>
        <location evidence="1">Membrane</location>
        <topology evidence="1">Multi-pass membrane protein</topology>
    </subcellularLocation>
</comment>
<organism evidence="12">
    <name type="scientific">Phallusia mammillata</name>
    <dbReference type="NCBI Taxonomy" id="59560"/>
    <lineage>
        <taxon>Eukaryota</taxon>
        <taxon>Metazoa</taxon>
        <taxon>Chordata</taxon>
        <taxon>Tunicata</taxon>
        <taxon>Ascidiacea</taxon>
        <taxon>Phlebobranchia</taxon>
        <taxon>Ascidiidae</taxon>
        <taxon>Phallusia</taxon>
    </lineage>
</organism>
<keyword evidence="5 8" id="KW-0406">Ion transport</keyword>
<keyword evidence="4 10" id="KW-1133">Transmembrane helix</keyword>
<sequence>MPEEKNERKPKPEPERNAPSLKGNCIIAVLLAVYILFNLLGAYIFVLLEKPDDNTREVKLSHSFIEIKQKFLQNHSNCFSTQDLEEFLNEVRVAIQDGVNISGNVSWHDHHSGDEKWSLHNAFLLAFTISSTIGYGVVTPVTAGGQMFCILYAFLSIPFTGLLAAKIGFAMAYYIKKATSSICDRIPKAKTWSIAVTTLIGVVIYIVLPSLLLTFVGNEEGWTFVQCLYCVIVTLTTIGFGDLVPDPSSQGGILTTVAVLIWVVAGLAWFATIVNLVATSMRKHVRNISHKVIRPPLKKSGKDRHDDEEISDKDFTKNKQADENGEADKKVKEVYSFNDACIQTEPAMLGPGCMQSVILANIESE</sequence>
<proteinExistence type="evidence at transcript level"/>
<dbReference type="PRINTS" id="PR01333">
    <property type="entry name" value="2POREKCHANEL"/>
</dbReference>